<evidence type="ECO:0000313" key="7">
    <source>
        <dbReference type="EMBL" id="MEX1666607.1"/>
    </source>
</evidence>
<proteinExistence type="inferred from homology"/>
<dbReference type="Gene3D" id="1.10.10.10">
    <property type="entry name" value="Winged helix-like DNA-binding domain superfamily/Winged helix DNA-binding domain"/>
    <property type="match status" value="1"/>
</dbReference>
<dbReference type="PANTHER" id="PTHR30293">
    <property type="entry name" value="TRANSCRIPTIONAL REGULATORY PROTEIN NAC-RELATED"/>
    <property type="match status" value="1"/>
</dbReference>
<evidence type="ECO:0000256" key="5">
    <source>
        <dbReference type="ARBA" id="ARBA00023163"/>
    </source>
</evidence>
<dbReference type="InterPro" id="IPR036388">
    <property type="entry name" value="WH-like_DNA-bd_sf"/>
</dbReference>
<evidence type="ECO:0000256" key="3">
    <source>
        <dbReference type="ARBA" id="ARBA00023125"/>
    </source>
</evidence>
<dbReference type="Gene3D" id="3.40.190.290">
    <property type="match status" value="1"/>
</dbReference>
<dbReference type="InterPro" id="IPR000847">
    <property type="entry name" value="LysR_HTH_N"/>
</dbReference>
<dbReference type="Proteomes" id="UP001557484">
    <property type="component" value="Unassembled WGS sequence"/>
</dbReference>
<comment type="similarity">
    <text evidence="1">Belongs to the LysR transcriptional regulatory family.</text>
</comment>
<protein>
    <submittedName>
        <fullName evidence="7">Transcriptional activator NhaR</fullName>
    </submittedName>
</protein>
<dbReference type="InterPro" id="IPR036390">
    <property type="entry name" value="WH_DNA-bd_sf"/>
</dbReference>
<keyword evidence="2" id="KW-0805">Transcription regulation</keyword>
<keyword evidence="8" id="KW-1185">Reference proteome</keyword>
<dbReference type="PROSITE" id="PS50931">
    <property type="entry name" value="HTH_LYSR"/>
    <property type="match status" value="1"/>
</dbReference>
<dbReference type="SUPFAM" id="SSF46785">
    <property type="entry name" value="Winged helix' DNA-binding domain"/>
    <property type="match status" value="1"/>
</dbReference>
<accession>A0ABV3TYA1</accession>
<name>A0ABV3TYA1_9GAMM</name>
<evidence type="ECO:0000256" key="2">
    <source>
        <dbReference type="ARBA" id="ARBA00023015"/>
    </source>
</evidence>
<dbReference type="Pfam" id="PF00126">
    <property type="entry name" value="HTH_1"/>
    <property type="match status" value="1"/>
</dbReference>
<keyword evidence="3" id="KW-0238">DNA-binding</keyword>
<reference evidence="7 8" key="1">
    <citation type="journal article" date="2011" name="Int. J. Syst. Evol. Microbiol.">
        <title>Zhongshania antarctica gen. nov., sp. nov. and Zhongshania guokunii sp. nov., gammaproteobacteria respectively isolated from coastal attached (fast) ice and surface seawater of the Antarctic.</title>
        <authorList>
            <person name="Li H.J."/>
            <person name="Zhang X.Y."/>
            <person name="Chen C.X."/>
            <person name="Zhang Y.J."/>
            <person name="Gao Z.M."/>
            <person name="Yu Y."/>
            <person name="Chen X.L."/>
            <person name="Chen B."/>
            <person name="Zhang Y.Z."/>
        </authorList>
    </citation>
    <scope>NUCLEOTIDE SEQUENCE [LARGE SCALE GENOMIC DNA]</scope>
    <source>
        <strain evidence="7 8">R06B22</strain>
    </source>
</reference>
<gene>
    <name evidence="7" type="primary">nhaR</name>
    <name evidence="7" type="ORF">AB4875_14020</name>
</gene>
<dbReference type="InterPro" id="IPR005119">
    <property type="entry name" value="LysR_subst-bd"/>
</dbReference>
<organism evidence="7 8">
    <name type="scientific">Zhongshania arctica</name>
    <dbReference type="NCBI Taxonomy" id="3238302"/>
    <lineage>
        <taxon>Bacteria</taxon>
        <taxon>Pseudomonadati</taxon>
        <taxon>Pseudomonadota</taxon>
        <taxon>Gammaproteobacteria</taxon>
        <taxon>Cellvibrionales</taxon>
        <taxon>Spongiibacteraceae</taxon>
        <taxon>Zhongshania</taxon>
    </lineage>
</organism>
<evidence type="ECO:0000259" key="6">
    <source>
        <dbReference type="PROSITE" id="PS50931"/>
    </source>
</evidence>
<feature type="domain" description="HTH lysR-type" evidence="6">
    <location>
        <begin position="2"/>
        <end position="59"/>
    </location>
</feature>
<sequence length="303" mass="33463">MLNYKQLYYFWNVAKAGSIIRAAERLNLTPQTISGQLAELERALATDLFRRIGRRLELTSAGKLALSHADEIFQIGNELEQSLRSGATSGEQSFRVGVGDAVPKTLAYQLLAPALALAEPVRLMCYEDKLERLFAELAIHQLDLVIADRPLPSELGVKGYNHELGRCAINFYAVPDLAARYRPNFPKSLDGAPMLLPGDKSAVQVPLMRWFSEHQIQPRIIGKFDDSALMKAFGKAGEGVFAAPTILRDEISSQYGAEVIGCASEVILRYYAISIERRLTHPAVMAVSEAAKHSLFADTDSIR</sequence>
<evidence type="ECO:0000256" key="1">
    <source>
        <dbReference type="ARBA" id="ARBA00009437"/>
    </source>
</evidence>
<dbReference type="PANTHER" id="PTHR30293:SF2">
    <property type="entry name" value="TRANSCRIPTIONAL ACTIVATOR PROTEIN NHAR"/>
    <property type="match status" value="1"/>
</dbReference>
<dbReference type="SUPFAM" id="SSF53850">
    <property type="entry name" value="Periplasmic binding protein-like II"/>
    <property type="match status" value="1"/>
</dbReference>
<dbReference type="EMBL" id="JBFRYB010000001">
    <property type="protein sequence ID" value="MEX1666607.1"/>
    <property type="molecule type" value="Genomic_DNA"/>
</dbReference>
<dbReference type="NCBIfam" id="NF008284">
    <property type="entry name" value="PRK11062.1"/>
    <property type="match status" value="1"/>
</dbReference>
<keyword evidence="4" id="KW-0010">Activator</keyword>
<comment type="caution">
    <text evidence="7">The sequence shown here is derived from an EMBL/GenBank/DDBJ whole genome shotgun (WGS) entry which is preliminary data.</text>
</comment>
<dbReference type="Pfam" id="PF03466">
    <property type="entry name" value="LysR_substrate"/>
    <property type="match status" value="1"/>
</dbReference>
<evidence type="ECO:0000313" key="8">
    <source>
        <dbReference type="Proteomes" id="UP001557484"/>
    </source>
</evidence>
<evidence type="ECO:0000256" key="4">
    <source>
        <dbReference type="ARBA" id="ARBA00023159"/>
    </source>
</evidence>
<keyword evidence="5" id="KW-0804">Transcription</keyword>
<dbReference type="RefSeq" id="WP_368376681.1">
    <property type="nucleotide sequence ID" value="NZ_JBFRYB010000001.1"/>
</dbReference>